<dbReference type="SUPFAM" id="SSF46626">
    <property type="entry name" value="Cytochrome c"/>
    <property type="match status" value="1"/>
</dbReference>
<evidence type="ECO:0000256" key="5">
    <source>
        <dbReference type="SAM" id="Phobius"/>
    </source>
</evidence>
<dbReference type="Gene3D" id="1.10.760.10">
    <property type="entry name" value="Cytochrome c-like domain"/>
    <property type="match status" value="1"/>
</dbReference>
<keyword evidence="3 4" id="KW-0408">Iron</keyword>
<evidence type="ECO:0000256" key="4">
    <source>
        <dbReference type="PROSITE-ProRule" id="PRU00433"/>
    </source>
</evidence>
<evidence type="ECO:0000313" key="7">
    <source>
        <dbReference type="EMBL" id="MFD2157778.1"/>
    </source>
</evidence>
<dbReference type="RefSeq" id="WP_377177347.1">
    <property type="nucleotide sequence ID" value="NZ_JBHUJB010000011.1"/>
</dbReference>
<dbReference type="Pfam" id="PF14715">
    <property type="entry name" value="FixP_N"/>
    <property type="match status" value="1"/>
</dbReference>
<dbReference type="EMBL" id="JBHUJB010000011">
    <property type="protein sequence ID" value="MFD2157778.1"/>
    <property type="molecule type" value="Genomic_DNA"/>
</dbReference>
<evidence type="ECO:0000256" key="1">
    <source>
        <dbReference type="ARBA" id="ARBA00022617"/>
    </source>
</evidence>
<dbReference type="Pfam" id="PF13442">
    <property type="entry name" value="Cytochrome_CBB3"/>
    <property type="match status" value="1"/>
</dbReference>
<protein>
    <submittedName>
        <fullName evidence="7">Cbb3-type cytochrome c oxidase N-terminal domain-containing protein</fullName>
    </submittedName>
</protein>
<sequence length="214" mass="23859">MDKMEQDPITSNEAIKRADYAREKGEIVLREHEYDGIQEYDQKLPNWWLFTLWGAIAAFFIYYTLYYTLDLLPSSTQVMDQRVAKIEEQRAQALKALLDNMDDSSLVNDWATDTAVVSAGEGIYTSMCAACHGADLAANGGTTGRALNDGEWHYGAKPMDVFKIINEGTPEGSNGYNGLKMVAWGKSGLSAEQVAQVTAYLISLNPDDFKEYKK</sequence>
<accession>A0ABW4Z796</accession>
<keyword evidence="1 4" id="KW-0349">Heme</keyword>
<dbReference type="InterPro" id="IPR038414">
    <property type="entry name" value="CcoP_N_sf"/>
</dbReference>
<keyword evidence="5" id="KW-0472">Membrane</keyword>
<keyword evidence="8" id="KW-1185">Reference proteome</keyword>
<name>A0ABW4Z796_9BACT</name>
<gene>
    <name evidence="7" type="ORF">ACFSW8_02575</name>
</gene>
<evidence type="ECO:0000256" key="2">
    <source>
        <dbReference type="ARBA" id="ARBA00022723"/>
    </source>
</evidence>
<organism evidence="7 8">
    <name type="scientific">Rubritalea tangerina</name>
    <dbReference type="NCBI Taxonomy" id="430798"/>
    <lineage>
        <taxon>Bacteria</taxon>
        <taxon>Pseudomonadati</taxon>
        <taxon>Verrucomicrobiota</taxon>
        <taxon>Verrucomicrobiia</taxon>
        <taxon>Verrucomicrobiales</taxon>
        <taxon>Rubritaleaceae</taxon>
        <taxon>Rubritalea</taxon>
    </lineage>
</organism>
<comment type="caution">
    <text evidence="7">The sequence shown here is derived from an EMBL/GenBank/DDBJ whole genome shotgun (WGS) entry which is preliminary data.</text>
</comment>
<dbReference type="InterPro" id="IPR032858">
    <property type="entry name" value="CcoP_N"/>
</dbReference>
<keyword evidence="2 4" id="KW-0479">Metal-binding</keyword>
<evidence type="ECO:0000259" key="6">
    <source>
        <dbReference type="PROSITE" id="PS51007"/>
    </source>
</evidence>
<dbReference type="InterPro" id="IPR009056">
    <property type="entry name" value="Cyt_c-like_dom"/>
</dbReference>
<dbReference type="PROSITE" id="PS51007">
    <property type="entry name" value="CYTC"/>
    <property type="match status" value="1"/>
</dbReference>
<dbReference type="Proteomes" id="UP001597389">
    <property type="component" value="Unassembled WGS sequence"/>
</dbReference>
<reference evidence="8" key="1">
    <citation type="journal article" date="2019" name="Int. J. Syst. Evol. Microbiol.">
        <title>The Global Catalogue of Microorganisms (GCM) 10K type strain sequencing project: providing services to taxonomists for standard genome sequencing and annotation.</title>
        <authorList>
            <consortium name="The Broad Institute Genomics Platform"/>
            <consortium name="The Broad Institute Genome Sequencing Center for Infectious Disease"/>
            <person name="Wu L."/>
            <person name="Ma J."/>
        </authorList>
    </citation>
    <scope>NUCLEOTIDE SEQUENCE [LARGE SCALE GENOMIC DNA]</scope>
    <source>
        <strain evidence="8">CCUG 57942</strain>
    </source>
</reference>
<keyword evidence="5" id="KW-0812">Transmembrane</keyword>
<feature type="domain" description="Cytochrome c" evidence="6">
    <location>
        <begin position="115"/>
        <end position="205"/>
    </location>
</feature>
<dbReference type="InterPro" id="IPR036909">
    <property type="entry name" value="Cyt_c-like_dom_sf"/>
</dbReference>
<feature type="transmembrane region" description="Helical" evidence="5">
    <location>
        <begin position="47"/>
        <end position="69"/>
    </location>
</feature>
<proteinExistence type="predicted"/>
<evidence type="ECO:0000256" key="3">
    <source>
        <dbReference type="ARBA" id="ARBA00023004"/>
    </source>
</evidence>
<keyword evidence="5" id="KW-1133">Transmembrane helix</keyword>
<evidence type="ECO:0000313" key="8">
    <source>
        <dbReference type="Proteomes" id="UP001597389"/>
    </source>
</evidence>
<dbReference type="Gene3D" id="6.10.280.130">
    <property type="match status" value="1"/>
</dbReference>